<protein>
    <recommendedName>
        <fullName evidence="2">Histidine kinase PdtaS GAF domain-containing protein</fullName>
    </recommendedName>
</protein>
<feature type="compositionally biased region" description="Low complexity" evidence="1">
    <location>
        <begin position="210"/>
        <end position="222"/>
    </location>
</feature>
<feature type="domain" description="Histidine kinase PdtaS GAF" evidence="2">
    <location>
        <begin position="14"/>
        <end position="154"/>
    </location>
</feature>
<feature type="compositionally biased region" description="Polar residues" evidence="1">
    <location>
        <begin position="198"/>
        <end position="209"/>
    </location>
</feature>
<gene>
    <name evidence="3" type="ORF">GCM10025881_10060</name>
</gene>
<keyword evidence="4" id="KW-1185">Reference proteome</keyword>
<feature type="region of interest" description="Disordered" evidence="1">
    <location>
        <begin position="164"/>
        <end position="222"/>
    </location>
</feature>
<evidence type="ECO:0000259" key="2">
    <source>
        <dbReference type="Pfam" id="PF12282"/>
    </source>
</evidence>
<feature type="compositionally biased region" description="Low complexity" evidence="1">
    <location>
        <begin position="171"/>
        <end position="197"/>
    </location>
</feature>
<organism evidence="3 4">
    <name type="scientific">Pseudolysinimonas kribbensis</name>
    <dbReference type="NCBI Taxonomy" id="433641"/>
    <lineage>
        <taxon>Bacteria</taxon>
        <taxon>Bacillati</taxon>
        <taxon>Actinomycetota</taxon>
        <taxon>Actinomycetes</taxon>
        <taxon>Micrococcales</taxon>
        <taxon>Microbacteriaceae</taxon>
        <taxon>Pseudolysinimonas</taxon>
    </lineage>
</organism>
<evidence type="ECO:0000313" key="3">
    <source>
        <dbReference type="EMBL" id="GMA94182.1"/>
    </source>
</evidence>
<name>A0ABQ6K0P4_9MICO</name>
<dbReference type="InterPro" id="IPR022066">
    <property type="entry name" value="PdtaS_GAF"/>
</dbReference>
<dbReference type="EMBL" id="BSVB01000001">
    <property type="protein sequence ID" value="GMA94182.1"/>
    <property type="molecule type" value="Genomic_DNA"/>
</dbReference>
<comment type="caution">
    <text evidence="3">The sequence shown here is derived from an EMBL/GenBank/DDBJ whole genome shotgun (WGS) entry which is preliminary data.</text>
</comment>
<proteinExistence type="predicted"/>
<sequence length="222" mass="23465">MSTLSELAVAQGRSEADVEWLHLLVADAQLIADLAFADIVLWLPTSDGGFIAAAHSRPSSAATLFYRDFVGQPIKPEWRQQVSDAFATGGIIDTAAPDWYEETPTRVRAVPVVRRASGGGAAAQHTPIAVLTRHSNLSEARTPSRQELTFNQCANDLFAMIASGDFPDPGAPSGPRRGAPAPRTASSGLTSTVSSRSRAPTDSRPSTGWASRASSRASPSPR</sequence>
<accession>A0ABQ6K0P4</accession>
<dbReference type="Pfam" id="PF12282">
    <property type="entry name" value="GAF_PdtaS"/>
    <property type="match status" value="1"/>
</dbReference>
<evidence type="ECO:0000256" key="1">
    <source>
        <dbReference type="SAM" id="MobiDB-lite"/>
    </source>
</evidence>
<evidence type="ECO:0000313" key="4">
    <source>
        <dbReference type="Proteomes" id="UP001157034"/>
    </source>
</evidence>
<dbReference type="Proteomes" id="UP001157034">
    <property type="component" value="Unassembled WGS sequence"/>
</dbReference>
<dbReference type="InterPro" id="IPR038424">
    <property type="entry name" value="H_kinase_PdtaS_GAF_sf"/>
</dbReference>
<reference evidence="4" key="1">
    <citation type="journal article" date="2019" name="Int. J. Syst. Evol. Microbiol.">
        <title>The Global Catalogue of Microorganisms (GCM) 10K type strain sequencing project: providing services to taxonomists for standard genome sequencing and annotation.</title>
        <authorList>
            <consortium name="The Broad Institute Genomics Platform"/>
            <consortium name="The Broad Institute Genome Sequencing Center for Infectious Disease"/>
            <person name="Wu L."/>
            <person name="Ma J."/>
        </authorList>
    </citation>
    <scope>NUCLEOTIDE SEQUENCE [LARGE SCALE GENOMIC DNA]</scope>
    <source>
        <strain evidence="4">NBRC 108894</strain>
    </source>
</reference>
<dbReference type="Gene3D" id="3.30.450.280">
    <property type="entry name" value="GAF domain"/>
    <property type="match status" value="1"/>
</dbReference>